<evidence type="ECO:0000256" key="1">
    <source>
        <dbReference type="SAM" id="Coils"/>
    </source>
</evidence>
<organism evidence="3 4">
    <name type="scientific">Cuscuta australis</name>
    <dbReference type="NCBI Taxonomy" id="267555"/>
    <lineage>
        <taxon>Eukaryota</taxon>
        <taxon>Viridiplantae</taxon>
        <taxon>Streptophyta</taxon>
        <taxon>Embryophyta</taxon>
        <taxon>Tracheophyta</taxon>
        <taxon>Spermatophyta</taxon>
        <taxon>Magnoliopsida</taxon>
        <taxon>eudicotyledons</taxon>
        <taxon>Gunneridae</taxon>
        <taxon>Pentapetalae</taxon>
        <taxon>asterids</taxon>
        <taxon>lamiids</taxon>
        <taxon>Solanales</taxon>
        <taxon>Convolvulaceae</taxon>
        <taxon>Cuscuteae</taxon>
        <taxon>Cuscuta</taxon>
        <taxon>Cuscuta subgen. Grammica</taxon>
        <taxon>Cuscuta sect. Cleistogrammica</taxon>
    </lineage>
</organism>
<keyword evidence="1" id="KW-0175">Coiled coil</keyword>
<feature type="region of interest" description="Disordered" evidence="2">
    <location>
        <begin position="43"/>
        <end position="85"/>
    </location>
</feature>
<proteinExistence type="predicted"/>
<evidence type="ECO:0000313" key="3">
    <source>
        <dbReference type="EMBL" id="RAL38985.1"/>
    </source>
</evidence>
<reference evidence="3 4" key="1">
    <citation type="submission" date="2018-06" db="EMBL/GenBank/DDBJ databases">
        <title>The Genome of Cuscuta australis (Dodder) Provides Insight into the Evolution of Plant Parasitism.</title>
        <authorList>
            <person name="Liu H."/>
        </authorList>
    </citation>
    <scope>NUCLEOTIDE SEQUENCE [LARGE SCALE GENOMIC DNA]</scope>
    <source>
        <strain evidence="4">cv. Yunnan</strain>
        <tissue evidence="3">Vines</tissue>
    </source>
</reference>
<evidence type="ECO:0000256" key="2">
    <source>
        <dbReference type="SAM" id="MobiDB-lite"/>
    </source>
</evidence>
<dbReference type="EMBL" id="NQVE01000204">
    <property type="protein sequence ID" value="RAL38985.1"/>
    <property type="molecule type" value="Genomic_DNA"/>
</dbReference>
<accession>A0A328CZS3</accession>
<sequence length="105" mass="11398">MSQLISSMASLEEKLHQSDERRAELDIELVEAVSHQENSVLGQFSRKNQSHGGLDLAGSDGVDITQMHDPDQNDELGPNPDFMGTQPLVEVLQANFAPTSDAPLA</sequence>
<dbReference type="Proteomes" id="UP000249390">
    <property type="component" value="Unassembled WGS sequence"/>
</dbReference>
<feature type="coiled-coil region" evidence="1">
    <location>
        <begin position="1"/>
        <end position="28"/>
    </location>
</feature>
<gene>
    <name evidence="3" type="ORF">DM860_014811</name>
</gene>
<protein>
    <submittedName>
        <fullName evidence="3">Uncharacterized protein</fullName>
    </submittedName>
</protein>
<dbReference type="AlphaFoldDB" id="A0A328CZS3"/>
<comment type="caution">
    <text evidence="3">The sequence shown here is derived from an EMBL/GenBank/DDBJ whole genome shotgun (WGS) entry which is preliminary data.</text>
</comment>
<keyword evidence="4" id="KW-1185">Reference proteome</keyword>
<name>A0A328CZS3_9ASTE</name>
<evidence type="ECO:0000313" key="4">
    <source>
        <dbReference type="Proteomes" id="UP000249390"/>
    </source>
</evidence>